<evidence type="ECO:0000256" key="8">
    <source>
        <dbReference type="SAM" id="Phobius"/>
    </source>
</evidence>
<dbReference type="InterPro" id="IPR004626">
    <property type="entry name" value="RarD"/>
</dbReference>
<feature type="transmembrane region" description="Helical" evidence="8">
    <location>
        <begin position="159"/>
        <end position="179"/>
    </location>
</feature>
<protein>
    <submittedName>
        <fullName evidence="11">Unannotated protein</fullName>
    </submittedName>
</protein>
<dbReference type="SUPFAM" id="SSF103481">
    <property type="entry name" value="Multidrug resistance efflux transporter EmrE"/>
    <property type="match status" value="2"/>
</dbReference>
<proteinExistence type="inferred from homology"/>
<evidence type="ECO:0000256" key="4">
    <source>
        <dbReference type="ARBA" id="ARBA00022475"/>
    </source>
</evidence>
<feature type="transmembrane region" description="Helical" evidence="8">
    <location>
        <begin position="54"/>
        <end position="71"/>
    </location>
</feature>
<evidence type="ECO:0000256" key="7">
    <source>
        <dbReference type="ARBA" id="ARBA00023136"/>
    </source>
</evidence>
<keyword evidence="5 8" id="KW-0812">Transmembrane</keyword>
<feature type="transmembrane region" description="Helical" evidence="8">
    <location>
        <begin position="129"/>
        <end position="147"/>
    </location>
</feature>
<evidence type="ECO:0000259" key="9">
    <source>
        <dbReference type="Pfam" id="PF00892"/>
    </source>
</evidence>
<dbReference type="EMBL" id="CAEZYB010000166">
    <property type="protein sequence ID" value="CAB4714273.1"/>
    <property type="molecule type" value="Genomic_DNA"/>
</dbReference>
<dbReference type="EMBL" id="CAEZZR010000123">
    <property type="protein sequence ID" value="CAB4781100.1"/>
    <property type="molecule type" value="Genomic_DNA"/>
</dbReference>
<comment type="subcellular location">
    <subcellularLocation>
        <location evidence="1">Cell membrane</location>
        <topology evidence="1">Multi-pass membrane protein</topology>
    </subcellularLocation>
</comment>
<dbReference type="EMBL" id="CAEZWO010000071">
    <property type="protein sequence ID" value="CAB4661982.1"/>
    <property type="molecule type" value="Genomic_DNA"/>
</dbReference>
<evidence type="ECO:0000256" key="1">
    <source>
        <dbReference type="ARBA" id="ARBA00004651"/>
    </source>
</evidence>
<comment type="similarity">
    <text evidence="2">Belongs to the EamA transporter family.</text>
</comment>
<evidence type="ECO:0000256" key="3">
    <source>
        <dbReference type="ARBA" id="ARBA00022448"/>
    </source>
</evidence>
<feature type="transmembrane region" description="Helical" evidence="8">
    <location>
        <begin position="215"/>
        <end position="237"/>
    </location>
</feature>
<dbReference type="InterPro" id="IPR037185">
    <property type="entry name" value="EmrE-like"/>
</dbReference>
<evidence type="ECO:0000313" key="10">
    <source>
        <dbReference type="EMBL" id="CAB4661982.1"/>
    </source>
</evidence>
<dbReference type="GO" id="GO:0005886">
    <property type="term" value="C:plasma membrane"/>
    <property type="evidence" value="ECO:0007669"/>
    <property type="project" value="UniProtKB-SubCell"/>
</dbReference>
<evidence type="ECO:0000313" key="13">
    <source>
        <dbReference type="EMBL" id="CAB4844888.1"/>
    </source>
</evidence>
<feature type="transmembrane region" description="Helical" evidence="8">
    <location>
        <begin position="21"/>
        <end position="42"/>
    </location>
</feature>
<feature type="transmembrane region" description="Helical" evidence="8">
    <location>
        <begin position="78"/>
        <end position="94"/>
    </location>
</feature>
<keyword evidence="6 8" id="KW-1133">Transmembrane helix</keyword>
<keyword evidence="7 8" id="KW-0472">Membrane</keyword>
<evidence type="ECO:0000313" key="12">
    <source>
        <dbReference type="EMBL" id="CAB4781100.1"/>
    </source>
</evidence>
<organism evidence="11">
    <name type="scientific">freshwater metagenome</name>
    <dbReference type="NCBI Taxonomy" id="449393"/>
    <lineage>
        <taxon>unclassified sequences</taxon>
        <taxon>metagenomes</taxon>
        <taxon>ecological metagenomes</taxon>
    </lineage>
</organism>
<evidence type="ECO:0000313" key="11">
    <source>
        <dbReference type="EMBL" id="CAB4714273.1"/>
    </source>
</evidence>
<reference evidence="11" key="1">
    <citation type="submission" date="2020-05" db="EMBL/GenBank/DDBJ databases">
        <authorList>
            <person name="Chiriac C."/>
            <person name="Salcher M."/>
            <person name="Ghai R."/>
            <person name="Kavagutti S V."/>
        </authorList>
    </citation>
    <scope>NUCLEOTIDE SEQUENCE</scope>
</reference>
<dbReference type="AlphaFoldDB" id="A0A6J6QXB2"/>
<evidence type="ECO:0000256" key="2">
    <source>
        <dbReference type="ARBA" id="ARBA00007362"/>
    </source>
</evidence>
<dbReference type="NCBIfam" id="TIGR00688">
    <property type="entry name" value="rarD"/>
    <property type="match status" value="1"/>
</dbReference>
<name>A0A6J6QXB2_9ZZZZ</name>
<evidence type="ECO:0000256" key="6">
    <source>
        <dbReference type="ARBA" id="ARBA00022989"/>
    </source>
</evidence>
<evidence type="ECO:0000313" key="14">
    <source>
        <dbReference type="EMBL" id="CAB5050676.1"/>
    </source>
</evidence>
<dbReference type="EMBL" id="CAFBQK010000073">
    <property type="protein sequence ID" value="CAB5050676.1"/>
    <property type="molecule type" value="Genomic_DNA"/>
</dbReference>
<keyword evidence="4" id="KW-1003">Cell membrane</keyword>
<dbReference type="EMBL" id="CAFAZX010000079">
    <property type="protein sequence ID" value="CAB4844888.1"/>
    <property type="molecule type" value="Genomic_DNA"/>
</dbReference>
<feature type="domain" description="EamA" evidence="9">
    <location>
        <begin position="2"/>
        <end position="94"/>
    </location>
</feature>
<dbReference type="Pfam" id="PF00892">
    <property type="entry name" value="EamA"/>
    <property type="match status" value="1"/>
</dbReference>
<gene>
    <name evidence="10" type="ORF">UFOPK2254_00804</name>
    <name evidence="11" type="ORF">UFOPK2646_01136</name>
    <name evidence="12" type="ORF">UFOPK2907_01167</name>
    <name evidence="13" type="ORF">UFOPK3241_01161</name>
    <name evidence="14" type="ORF">UFOPK4265_00677</name>
</gene>
<accession>A0A6J6QXB2</accession>
<feature type="transmembrane region" description="Helical" evidence="8">
    <location>
        <begin position="186"/>
        <end position="209"/>
    </location>
</feature>
<evidence type="ECO:0000256" key="5">
    <source>
        <dbReference type="ARBA" id="ARBA00022692"/>
    </source>
</evidence>
<keyword evidence="3" id="KW-0813">Transport</keyword>
<dbReference type="InterPro" id="IPR000620">
    <property type="entry name" value="EamA_dom"/>
</dbReference>
<sequence>MILLAFLKKLKGTIAIFRQPRTLALLALTSFLLTINWGVYIWSVSVNRIVEASLGYYITPLVSVTFGVLVLRERLRRMQWIAVSIAAIGVFTLTFEYGAFPWIAFVLAVTWSSYSLLKKALQLGALEGISIETLFALLPNLVYLTLIESQHRAQFGLSLGFSVLLAFAGVATVIPLLLFNGATTRLPLTMTGLLQYITPTIMFMVGTLINHEPMPAGRAIGFGLIWIALIFLGADLVKSNRTTASAL</sequence>